<dbReference type="PROSITE" id="PS50095">
    <property type="entry name" value="PLAT"/>
    <property type="match status" value="1"/>
</dbReference>
<reference evidence="24 25" key="1">
    <citation type="submission" date="2017-12" db="EMBL/GenBank/DDBJ databases">
        <title>Integrating genomic resources of turbot (Scophthalmus maximus) in depth evaluation of genetic and physical mapping variation across individuals.</title>
        <authorList>
            <person name="Martinez P."/>
        </authorList>
    </citation>
    <scope>NUCLEOTIDE SEQUENCE [LARGE SCALE GENOMIC DNA]</scope>
</reference>
<dbReference type="PRINTS" id="PR00500">
    <property type="entry name" value="POLYCYSTIN1"/>
</dbReference>
<dbReference type="InterPro" id="IPR032675">
    <property type="entry name" value="LRR_dom_sf"/>
</dbReference>
<dbReference type="Pfam" id="PF20519">
    <property type="entry name" value="Polycystin_dom"/>
    <property type="match status" value="1"/>
</dbReference>
<dbReference type="Proteomes" id="UP000246464">
    <property type="component" value="Chromosome 8"/>
</dbReference>
<feature type="compositionally biased region" description="Pro residues" evidence="16">
    <location>
        <begin position="4358"/>
        <end position="4367"/>
    </location>
</feature>
<feature type="region of interest" description="Disordered" evidence="16">
    <location>
        <begin position="4416"/>
        <end position="4599"/>
    </location>
</feature>
<dbReference type="GO" id="GO:0006816">
    <property type="term" value="P:calcium ion transport"/>
    <property type="evidence" value="ECO:0007669"/>
    <property type="project" value="TreeGrafter"/>
</dbReference>
<dbReference type="InterPro" id="IPR013783">
    <property type="entry name" value="Ig-like_fold"/>
</dbReference>
<feature type="domain" description="PKD" evidence="19">
    <location>
        <begin position="1574"/>
        <end position="1638"/>
    </location>
</feature>
<dbReference type="InterPro" id="IPR006228">
    <property type="entry name" value="Polycystin_cat"/>
</dbReference>
<feature type="transmembrane region" description="Helical" evidence="17">
    <location>
        <begin position="4264"/>
        <end position="4286"/>
    </location>
</feature>
<dbReference type="GO" id="GO:0005886">
    <property type="term" value="C:plasma membrane"/>
    <property type="evidence" value="ECO:0007669"/>
    <property type="project" value="UniProtKB-SubCell"/>
</dbReference>
<dbReference type="SUPFAM" id="SSF56436">
    <property type="entry name" value="C-type lectin-like"/>
    <property type="match status" value="1"/>
</dbReference>
<feature type="transmembrane region" description="Helical" evidence="17">
    <location>
        <begin position="4104"/>
        <end position="4125"/>
    </location>
</feature>
<dbReference type="SUPFAM" id="SSF49299">
    <property type="entry name" value="PKD domain"/>
    <property type="match status" value="11"/>
</dbReference>
<feature type="domain" description="PKD" evidence="19">
    <location>
        <begin position="1319"/>
        <end position="1363"/>
    </location>
</feature>
<dbReference type="SMART" id="SM00089">
    <property type="entry name" value="PKD"/>
    <property type="match status" value="13"/>
</dbReference>
<dbReference type="Pfam" id="PF08016">
    <property type="entry name" value="PKD_channel"/>
    <property type="match status" value="1"/>
</dbReference>
<evidence type="ECO:0000259" key="19">
    <source>
        <dbReference type="PROSITE" id="PS50093"/>
    </source>
</evidence>
<dbReference type="Pfam" id="PF02010">
    <property type="entry name" value="REJ"/>
    <property type="match status" value="1"/>
</dbReference>
<evidence type="ECO:0000259" key="22">
    <source>
        <dbReference type="PROSITE" id="PS51111"/>
    </source>
</evidence>
<feature type="transmembrane region" description="Helical" evidence="17">
    <location>
        <begin position="3252"/>
        <end position="3272"/>
    </location>
</feature>
<evidence type="ECO:0000259" key="23">
    <source>
        <dbReference type="PROSITE" id="PS51212"/>
    </source>
</evidence>
<feature type="compositionally biased region" description="Basic and acidic residues" evidence="16">
    <location>
        <begin position="4480"/>
        <end position="4490"/>
    </location>
</feature>
<keyword evidence="11 17" id="KW-0472">Membrane</keyword>
<keyword evidence="8" id="KW-0677">Repeat</keyword>
<accession>A0A2U9BPI8</accession>
<evidence type="ECO:0000256" key="2">
    <source>
        <dbReference type="ARBA" id="ARBA00004651"/>
    </source>
</evidence>
<dbReference type="SMART" id="SM00034">
    <property type="entry name" value="CLECT"/>
    <property type="match status" value="1"/>
</dbReference>
<dbReference type="CDD" id="cd00037">
    <property type="entry name" value="CLECT"/>
    <property type="match status" value="1"/>
</dbReference>
<protein>
    <submittedName>
        <fullName evidence="24">Putative polycystin-1</fullName>
    </submittedName>
</protein>
<evidence type="ECO:0000256" key="17">
    <source>
        <dbReference type="SAM" id="Phobius"/>
    </source>
</evidence>
<evidence type="ECO:0000256" key="12">
    <source>
        <dbReference type="ARBA" id="ARBA00023157"/>
    </source>
</evidence>
<feature type="domain" description="PKD" evidence="19">
    <location>
        <begin position="2192"/>
        <end position="2241"/>
    </location>
</feature>
<dbReference type="Pfam" id="PF13855">
    <property type="entry name" value="LRR_8"/>
    <property type="match status" value="1"/>
</dbReference>
<dbReference type="Pfam" id="PF01477">
    <property type="entry name" value="PLAT"/>
    <property type="match status" value="1"/>
</dbReference>
<feature type="region of interest" description="Disordered" evidence="16">
    <location>
        <begin position="29"/>
        <end position="48"/>
    </location>
</feature>
<dbReference type="SMART" id="SM00369">
    <property type="entry name" value="LRR_TYP"/>
    <property type="match status" value="1"/>
</dbReference>
<dbReference type="InterPro" id="IPR002859">
    <property type="entry name" value="PKD/REJ-like"/>
</dbReference>
<dbReference type="SUPFAM" id="SSF49723">
    <property type="entry name" value="Lipase/lipooxygenase domain (PLAT/LH2 domain)"/>
    <property type="match status" value="1"/>
</dbReference>
<dbReference type="InterPro" id="IPR002889">
    <property type="entry name" value="WSC_carb-bd"/>
</dbReference>
<dbReference type="InterPro" id="IPR000601">
    <property type="entry name" value="PKD_dom"/>
</dbReference>
<dbReference type="SMART" id="SM00321">
    <property type="entry name" value="WSC"/>
    <property type="match status" value="1"/>
</dbReference>
<dbReference type="PROSITE" id="PS51212">
    <property type="entry name" value="WSC"/>
    <property type="match status" value="1"/>
</dbReference>
<organism evidence="24 25">
    <name type="scientific">Scophthalmus maximus</name>
    <name type="common">Turbot</name>
    <name type="synonym">Psetta maxima</name>
    <dbReference type="NCBI Taxonomy" id="52904"/>
    <lineage>
        <taxon>Eukaryota</taxon>
        <taxon>Metazoa</taxon>
        <taxon>Chordata</taxon>
        <taxon>Craniata</taxon>
        <taxon>Vertebrata</taxon>
        <taxon>Euteleostomi</taxon>
        <taxon>Actinopterygii</taxon>
        <taxon>Neopterygii</taxon>
        <taxon>Teleostei</taxon>
        <taxon>Neoteleostei</taxon>
        <taxon>Acanthomorphata</taxon>
        <taxon>Carangaria</taxon>
        <taxon>Pleuronectiformes</taxon>
        <taxon>Pleuronectoidei</taxon>
        <taxon>Scophthalmidae</taxon>
        <taxon>Scophthalmus</taxon>
    </lineage>
</organism>
<evidence type="ECO:0000256" key="3">
    <source>
        <dbReference type="ARBA" id="ARBA00007200"/>
    </source>
</evidence>
<keyword evidence="6 17" id="KW-0812">Transmembrane</keyword>
<dbReference type="InterPro" id="IPR046791">
    <property type="entry name" value="Polycystin_dom"/>
</dbReference>
<dbReference type="Gene3D" id="2.60.60.20">
    <property type="entry name" value="PLAT/LH2 domain"/>
    <property type="match status" value="1"/>
</dbReference>
<feature type="compositionally biased region" description="Pro residues" evidence="16">
    <location>
        <begin position="4450"/>
        <end position="4470"/>
    </location>
</feature>
<feature type="compositionally biased region" description="Basic and acidic residues" evidence="16">
    <location>
        <begin position="33"/>
        <end position="47"/>
    </location>
</feature>
<dbReference type="FunFam" id="2.60.60.20:FF:000012">
    <property type="entry name" value="polycystin-1 isoform X2"/>
    <property type="match status" value="1"/>
</dbReference>
<evidence type="ECO:0000256" key="11">
    <source>
        <dbReference type="ARBA" id="ARBA00023136"/>
    </source>
</evidence>
<dbReference type="SMART" id="SM00308">
    <property type="entry name" value="LH2"/>
    <property type="match status" value="1"/>
</dbReference>
<feature type="transmembrane region" description="Helical" evidence="17">
    <location>
        <begin position="3762"/>
        <end position="3781"/>
    </location>
</feature>
<feature type="domain" description="PKD" evidence="19">
    <location>
        <begin position="1393"/>
        <end position="1451"/>
    </location>
</feature>
<dbReference type="SMART" id="SM00303">
    <property type="entry name" value="GPS"/>
    <property type="match status" value="1"/>
</dbReference>
<dbReference type="InterPro" id="IPR057244">
    <property type="entry name" value="GAIN_B"/>
</dbReference>
<dbReference type="PANTHER" id="PTHR46730:SF3">
    <property type="entry name" value="POLYCYSTIN-1"/>
    <property type="match status" value="1"/>
</dbReference>
<dbReference type="Gene3D" id="3.10.100.10">
    <property type="entry name" value="Mannose-Binding Protein A, subunit A"/>
    <property type="match status" value="1"/>
</dbReference>
<dbReference type="InterPro" id="IPR001024">
    <property type="entry name" value="PLAT/LH2_dom"/>
</dbReference>
<dbReference type="InterPro" id="IPR016187">
    <property type="entry name" value="CTDL_fold"/>
</dbReference>
<dbReference type="InterPro" id="IPR013122">
    <property type="entry name" value="PKD1_2_channel"/>
</dbReference>
<dbReference type="InterPro" id="IPR001304">
    <property type="entry name" value="C-type_lectin-like"/>
</dbReference>
<feature type="region of interest" description="Disordered" evidence="16">
    <location>
        <begin position="2876"/>
        <end position="2897"/>
    </location>
</feature>
<evidence type="ECO:0000259" key="20">
    <source>
        <dbReference type="PROSITE" id="PS50095"/>
    </source>
</evidence>
<dbReference type="EMBL" id="CP026250">
    <property type="protein sequence ID" value="AWP06057.1"/>
    <property type="molecule type" value="Genomic_DNA"/>
</dbReference>
<feature type="domain" description="PKD" evidence="19">
    <location>
        <begin position="1224"/>
        <end position="1290"/>
    </location>
</feature>
<evidence type="ECO:0000259" key="18">
    <source>
        <dbReference type="PROSITE" id="PS50041"/>
    </source>
</evidence>
<comment type="caution">
    <text evidence="15">Lacks conserved residue(s) required for the propagation of feature annotation.</text>
</comment>
<dbReference type="InterPro" id="IPR000434">
    <property type="entry name" value="PC1"/>
</dbReference>
<feature type="domain" description="PKD" evidence="19">
    <location>
        <begin position="344"/>
        <end position="394"/>
    </location>
</feature>
<dbReference type="CDD" id="cd01752">
    <property type="entry name" value="PLAT_polycystin"/>
    <property type="match status" value="1"/>
</dbReference>
<feature type="domain" description="GAIN-B" evidence="21">
    <location>
        <begin position="3089"/>
        <end position="3240"/>
    </location>
</feature>
<dbReference type="InterPro" id="IPR016186">
    <property type="entry name" value="C-type_lectin-like/link_sf"/>
</dbReference>
<evidence type="ECO:0000259" key="21">
    <source>
        <dbReference type="PROSITE" id="PS50221"/>
    </source>
</evidence>
<keyword evidence="9 17" id="KW-1133">Transmembrane helix</keyword>
<evidence type="ECO:0000256" key="7">
    <source>
        <dbReference type="ARBA" id="ARBA00022729"/>
    </source>
</evidence>
<feature type="compositionally biased region" description="Low complexity" evidence="16">
    <location>
        <begin position="4429"/>
        <end position="4445"/>
    </location>
</feature>
<dbReference type="Pfam" id="PF00059">
    <property type="entry name" value="Lectin_C"/>
    <property type="match status" value="1"/>
</dbReference>
<dbReference type="Gene3D" id="3.80.10.10">
    <property type="entry name" value="Ribonuclease Inhibitor"/>
    <property type="match status" value="1"/>
</dbReference>
<feature type="domain" description="C-type lectin" evidence="18">
    <location>
        <begin position="470"/>
        <end position="567"/>
    </location>
</feature>
<dbReference type="Pfam" id="PF00801">
    <property type="entry name" value="PKD"/>
    <property type="match status" value="11"/>
</dbReference>
<proteinExistence type="inferred from homology"/>
<dbReference type="GO" id="GO:0005261">
    <property type="term" value="F:monoatomic cation channel activity"/>
    <property type="evidence" value="ECO:0007669"/>
    <property type="project" value="TreeGrafter"/>
</dbReference>
<dbReference type="PROSITE" id="PS51450">
    <property type="entry name" value="LRR"/>
    <property type="match status" value="1"/>
</dbReference>
<keyword evidence="4" id="KW-1003">Cell membrane</keyword>
<evidence type="ECO:0000256" key="13">
    <source>
        <dbReference type="ARBA" id="ARBA00023180"/>
    </source>
</evidence>
<dbReference type="PROSITE" id="PS50041">
    <property type="entry name" value="C_TYPE_LECTIN_2"/>
    <property type="match status" value="1"/>
</dbReference>
<keyword evidence="5" id="KW-0433">Leucine-rich repeat</keyword>
<keyword evidence="13" id="KW-0325">Glycoprotein</keyword>
<feature type="transmembrane region" description="Helical" evidence="17">
    <location>
        <begin position="4071"/>
        <end position="4092"/>
    </location>
</feature>
<evidence type="ECO:0000256" key="1">
    <source>
        <dbReference type="ARBA" id="ARBA00004138"/>
    </source>
</evidence>
<evidence type="ECO:0000256" key="10">
    <source>
        <dbReference type="ARBA" id="ARBA00023069"/>
    </source>
</evidence>
<dbReference type="SUPFAM" id="SSF52058">
    <property type="entry name" value="L domain-like"/>
    <property type="match status" value="1"/>
</dbReference>
<keyword evidence="14" id="KW-0966">Cell projection</keyword>
<dbReference type="InterPro" id="IPR003591">
    <property type="entry name" value="Leu-rich_rpt_typical-subtyp"/>
</dbReference>
<feature type="compositionally biased region" description="Basic and acidic residues" evidence="16">
    <location>
        <begin position="4534"/>
        <end position="4548"/>
    </location>
</feature>
<dbReference type="Gene3D" id="2.60.40.10">
    <property type="entry name" value="Immunoglobulins"/>
    <property type="match status" value="8"/>
</dbReference>
<feature type="domain" description="PLAT" evidence="20">
    <location>
        <begin position="3295"/>
        <end position="3410"/>
    </location>
</feature>
<comment type="similarity">
    <text evidence="3">Belongs to the polycystin family.</text>
</comment>
<dbReference type="InterPro" id="IPR036392">
    <property type="entry name" value="PLAT/LH2_dom_sf"/>
</dbReference>
<feature type="transmembrane region" description="Helical" evidence="17">
    <location>
        <begin position="4156"/>
        <end position="4174"/>
    </location>
</feature>
<feature type="transmembrane region" description="Helical" evidence="17">
    <location>
        <begin position="4195"/>
        <end position="4214"/>
    </location>
</feature>
<comment type="subcellular location">
    <subcellularLocation>
        <location evidence="2">Cell membrane</location>
        <topology evidence="2">Multi-pass membrane protein</topology>
    </subcellularLocation>
    <subcellularLocation>
        <location evidence="1">Cell projection</location>
        <location evidence="1">Cilium</location>
    </subcellularLocation>
</comment>
<sequence length="4599" mass="507873">MFCKKTRLRSGTLRSRRCAAGPRLSGGSGNCIEGRESDHKTWEEKTQGGHGCVNSVDPFFSPLSPHMRSAVENRTRVPSRAEWTYTIRGDEICALAGHQPSCVVNCSNTGLERAPAAADVPPATSVLDLSKNHISSLDTSLLDRLTGLRELDLSNNQITTIEERICDNLCNLTQIDLSSNPFDCDCKLFRLVSWLQEKGVRVRRPDAMLCNHPPELRHQPLLNVSLLTCGLNYAACLEDSSSVGGGRSELVIFSSSTPGNFTREQCNSVCFAASHRYGGLGARHECLCSTNSEPNFISESQCSAACTKPHVMKECGWTLAHDVFAVDFSISLKSLPLQSVHDPVTLAATSSVSPVTLSWDFGDLSSRVNATGAGLTTAAHKYGLPGHYAVSVLAWAGHKEVSARGEVTVTVPPKLELRCPTLAVANKSLEFTLVSWGAVGVDVDWKITKDGVQVAKAFPPCPKDGMYHGESSRCFQIVPGELSWTDARKQCSDRGGDLAIVRTDALRNLLAPKVTQERGVWLGLSDVNSPGKLPRSPIARGNVCVSLDQRGQTSSHPCNAKRAYVCQYRPQVRVPDAGIYLAGLPVFASHNPLHRAPSSPLSAPQPPSSGIEVLLFPALSFVQGGRLSSLEFVTQELSSQTHVRFQTYRPHCHYPDLHLLLPSCGGPACAPVAVCVPNDTRTSDPTSCPRLKQWCPFLHRCLALSSPCQPSSCPNCTQTHRLPPGALRPRYTLQNEVVFTLPAGPAAHVVVQEGLEDLLVSRGDVIALQHDAGPASLLRCQSSPHSLWRQPVLALNQSEWFWLNNTGQSTDRATDADPLPDPELDVEVLVEDGEGGWLEDVVCPVRVLYVGHSETQLQGGQLSAGLPQPGLYSLLVTSAEPSYPASASCPLRVVPPLGLTILHPLPQNGTIYLQPNDTRLLLRVQSRYVTQAYQRDGNRSVTFQPECPSEFSSGPSLCLPGPSSGTGSKVTEPSLYAVLDLNLGVEEKTGPMQVDLEAHNNVTEASLIVVVHLEEPLRGLVVQPHPAHRVLMESVVSYTASVREGSSPTFKWTVDDKPYFTYYNTVLNVIYQHAAVYKLTVTAMNHVSALTEHFNVTVDRLQPMADLTVRGVPDVVPQGSTQTLTTSVLIDTSVAATFRWSFGDGGYKEFEYKPPYDPTLLCPDSPNQVLLSNNVTYIYSQPGIYTALVSVSNRYDNISQSINMSVYSILTRVDIQTEPRLLLAGKSADFEAHPLPSPYGIHYDWHFGDGSTPLQGRRVAHTYAQSGTVNVCVSVNNTISSMEACAEMFVHERIEDLRAESSSPTELHSPTTVRAHLASGNNITWTFSMGDGTIYSTSEPHVTHSYIEDGNYTVNVTAANAVSFVWTILPVQVFVFQVIRMEPFGCVQEQTPVNFQAWVSGNESAHLYEWCFGDGSSNETHHGNPRVSHTYLTSGNYHLSLLLSSRVNSATKANFFNWVCVQPALTNISLTLVKLHYAVGEEILFQVKAEPEFNYSYQWDFGREEDLVPGHGSGNILTMYKNPGHYMVTVIVFNNISCSNTSVVIEVLMPVGPIVIQHNGTKYNNLTLKAAYAFTTSSLASNVSYTWNFGDGNLFTGQNTHHTYNISGIYNVTLTAANTVSRNHTTLPVAVLAPIRGLTVNASLVNVPLNASVHFEAQMEEGDGVRFSWILCDRCTSIPGTHTMFYTFRSVGTFNIIVTAENDVGTAQASIFLFVQRELEGLQILAEEEICGGTRVDGCCFATNRVLHLQAGLKEGTNMTFTWNLLRELDPVGSSFNVSGKTVEVNFSTPGPCEIFLRAANLLGQLSVNRTIHFLEPARGVFLQISNNPVAVDSPTNLTVLTMEGSDLQYHWSVNGDTLPWNKPWKTHTFISPGQKLVTVKVFNEVSSEVVSQNVSVQEIISGLRFTATNVEEQSYVATGVSVTLQGEVLTGTDVTWTWLLDGRTDMGRRTSLIFQEPKTAIVTLNATNDVSGQVVSREFFAQDKIQGLELRASTKIAAVGEKVEFTISMAGGSDVCLILSISGDATVITQPNHTYVHVFSRVDTYMVNLTAHNKVSSKRRQLQVEVMEPVRELSILGSSAAIPVGVKRLFVANILTGKPVHFLWTFDLHHLHRKSHIGKEVSYTPEEAGLLTIYVKVFNALHAQNITKHILVQNLLTAAILYAAPQDTFINKMITLMASITPRSNSVECLWDFGDGSTPVHTNKTSVGYEYRHPGHYLVQVNCSNLVSWVLAQVEVDISVLECEEPEVQVLQAPRLAIWRSQPTLVEAGVDLKGCIRYGAQYLWQILSTPSCDSDKDDRITSGGVLQPSRSLLVPVMRLPVEVDVRRLQLSLPKMALATGNYSLVFSLSYEGVPLRKAACLQLSVMAARLMPIIEGGTYRVWSRTQDLQLSAEQSYDPNLDPHSQSLLHYHWDCQSTSKGPEHCSSLNFGLGPSGPVLGISGSELEAGVEYTFKLTISKEGMPPESTTQTVFVQSGHIPMVYLECVSCKAQSIYEVSQNSYVYLRGTCTNCQGFHRGRWSAMTLKNEALVLDSSSTTTGSDGMNLVLRQGVLRHIDSYIFTLHVTDSSLDGEGVASITLHHNTAPAGGECHLRGGGQAGVEYGDGDGEAWRLRTLLDRVHFNCSGYSDRGVSESPLLYSLLVTRCREDYCEDFCVYKGSSPEHSAFLPPGFRSARHRVAVSITVEDHQGAAITALDKTVEVVLPDPPSGYSSLPHWLSQLTDSKLKKLLEQGDSQRVRELSLALITVLNEYEQTRESARVSREERGYRVRVRSNITRALTALDLTTVNDIQQTSAALAQCTAVSREFICEECQNSTLNKLESMLEILQTDTKQGTVTPTEIADNILNIMGDLIHQVSQSASQSYFQSAYVDSPSPANNSFSSSGEEHGGALLDPSPSSLEPHPLRVAAKAYSLSSVLMLILMHARVLNEEPLVLRGAEIAATGKLADPQSLLCYHGNNSPECQRFSIPRAFNHSLGRAAAGNSIMQLLFQVESNPFPFNYVANYTVSTEVASMEFRTENGTQIPISGLDDNLAITVAINNGSNGEVGVEGSGGGGLPTAGAINISHCDSVVVRVSTGNTNRQAGLFVQLNFTSLEDAREKDNRVEDEVEPHITAYLNSHEGPSEFNCTDRKRITLSMTRGQDLDHKKYTFFLSPELYDTTLDYFINVSTPCSPGSRPVGVRLEVGVFASLCQYFSESEKQWRTDGMVPLAETNASRAVCRTRHLTSFAAGLFVPTNAISFIAPERSGPPSLVVLLVCVLGLLSYVVAAAILHKLDQLDLRRAGVVPLCGQDGLFKYEVQVKTGWSRGAGTTAHVGINLFGHESRSGHRHLDSRGAFSRNALDIFHIATDSSLGSVWKLRIWHDNKGLSPAWMLQYVLVKDLQTGSSYFFLVEEWLSVDNERTDGRVEIEVEASEEAMLRQVPRLAWCELQRALCESHLWLSLWERPPRSPFTRLQRATCCTVLLQLFLLANTLWYSIVVDKRHSPRAVSRLSTLNGETVAAGVVTCLIVYPLYLLVFTLFRMSRSKCVSVEQVPPQVDQESVEIDDFLENSMAGSSFLFYNGETNSEETNVDLPTPSTKSVDSWTMAEEETEDRDWPELLSDVSVVGGAGHGAGLPRLKRGQGSRHLGVDMTFNPDEDEGTDQRNKYFTSSDEDLIKHILTDGQNFFPQADESEMADLSSIFGDKTEVILLQKLNEPLPLESVRRDPPKTAFTSKTVVTDVCRPRRFPPWCGRATLWGSWAGIALANAVSIWAAHGFSQNVAMMWLISCFASFLCSCLLLEPIKVLCEAVYYAVFVRRLRPEDQDVLVEFPRVERVVQRVPRVRPPQGFALSQARHQARKVHMLHTMLKNFLVYMFFLLVVLLLNYSDSAKDTHSLRLRNQLQQALHTPEYHNIHSRDEVFMWLNESLLPRLLEDSALLRDTGTVLLGTLRLRQVRDTQVAGGAWAGDSVWSKGWFTPLNKDAENFTDFGASHANGVWRLGQVRVHNSGDVVQQLNRSLEEASSSLQQLRQLHWLDFRTRAVFVEFSLYNINTNLLAVFSFLFEFPVSERALSSLDLHVITLWPIISLDLQLLLTIILLILVLYFLVRGILGFLREGYRYLLSAWRLLGVCKLTLAAFVCGLHLSRCTMAKNQWTLYMKHPRDAFTDFYPLARQSQMYTVMSAWLLFILVLKASHQLRFLREWAVFGRALRRSVWELLGVALALLLLMLAYSHTGHLLFHSVLDGYDSVSSAGLSLLGAGGRGLLSWRPGWTITGPSNTVSSLVFHASFAVFRLVLLWLITSVLLRNYRRARAELYRPAVDLQDYEMVELFLRRLKMWMGLSRAKEFRHKVRFEGMELPPSRSSSTSDCKSLCLPPLDGPDSPPTPDSVDAGSEASWRERAETEASLRRLLPTLDALLQQLDRVTMATEDLYHIESKPSVSAPPPTPVSDKSASDSSSLPVSTANTPPTHVPMPKTPTAPPCTPAPCLPSTPASTPITRDWDPPREKETLPASSLFNHPAHTTTIPTRKRKRKPPPLKNKVSLSKPRKWRNRRTTEQFGEMKAEQRAKRQRSVQTPQSRCRSPDETKKRSLAHISHRPTLTPDPTRPWRSPGVTDRST</sequence>
<dbReference type="PROSITE" id="PS51111">
    <property type="entry name" value="REJ"/>
    <property type="match status" value="1"/>
</dbReference>
<dbReference type="PROSITE" id="PS50221">
    <property type="entry name" value="GAIN_B"/>
    <property type="match status" value="1"/>
</dbReference>
<feature type="transmembrane region" description="Helical" evidence="17">
    <location>
        <begin position="3848"/>
        <end position="3867"/>
    </location>
</feature>
<dbReference type="InterPro" id="IPR014010">
    <property type="entry name" value="REJ_dom"/>
</dbReference>
<feature type="transmembrane region" description="Helical" evidence="17">
    <location>
        <begin position="3458"/>
        <end position="3479"/>
    </location>
</feature>
<dbReference type="InterPro" id="IPR022409">
    <property type="entry name" value="PKD/Chitinase_dom"/>
</dbReference>
<dbReference type="FunFam" id="2.60.40.10:FF:002088">
    <property type="entry name" value="Polycystic kidney disease 1a"/>
    <property type="match status" value="1"/>
</dbReference>
<dbReference type="InterPro" id="IPR042060">
    <property type="entry name" value="PLAT_polycystin1"/>
</dbReference>
<evidence type="ECO:0000256" key="9">
    <source>
        <dbReference type="ARBA" id="ARBA00022989"/>
    </source>
</evidence>
<evidence type="ECO:0000256" key="16">
    <source>
        <dbReference type="SAM" id="MobiDB-lite"/>
    </source>
</evidence>
<feature type="domain" description="PKD" evidence="19">
    <location>
        <begin position="1490"/>
        <end position="1554"/>
    </location>
</feature>
<evidence type="ECO:0000256" key="8">
    <source>
        <dbReference type="ARBA" id="ARBA00022737"/>
    </source>
</evidence>
<name>A0A2U9BPI8_SCOMX</name>
<dbReference type="InterPro" id="IPR035986">
    <property type="entry name" value="PKD_dom_sf"/>
</dbReference>
<evidence type="ECO:0000256" key="14">
    <source>
        <dbReference type="ARBA" id="ARBA00023273"/>
    </source>
</evidence>
<gene>
    <name evidence="24" type="ORF">SMAX5B_007358</name>
</gene>
<dbReference type="GO" id="GO:0005929">
    <property type="term" value="C:cilium"/>
    <property type="evidence" value="ECO:0007669"/>
    <property type="project" value="UniProtKB-SubCell"/>
</dbReference>
<dbReference type="InterPro" id="IPR001611">
    <property type="entry name" value="Leu-rich_rpt"/>
</dbReference>
<feature type="domain" description="REJ" evidence="22">
    <location>
        <begin position="2244"/>
        <end position="2995"/>
    </location>
</feature>
<evidence type="ECO:0000256" key="6">
    <source>
        <dbReference type="ARBA" id="ARBA00022692"/>
    </source>
</evidence>
<feature type="transmembrane region" description="Helical" evidence="17">
    <location>
        <begin position="3735"/>
        <end position="3756"/>
    </location>
</feature>
<evidence type="ECO:0000256" key="5">
    <source>
        <dbReference type="ARBA" id="ARBA00022614"/>
    </source>
</evidence>
<keyword evidence="7" id="KW-0732">Signal</keyword>
<evidence type="ECO:0000313" key="25">
    <source>
        <dbReference type="Proteomes" id="UP000246464"/>
    </source>
</evidence>
<evidence type="ECO:0000313" key="24">
    <source>
        <dbReference type="EMBL" id="AWP06057.1"/>
    </source>
</evidence>
<keyword evidence="25" id="KW-1185">Reference proteome</keyword>
<feature type="domain" description="WSC" evidence="23">
    <location>
        <begin position="230"/>
        <end position="327"/>
    </location>
</feature>
<feature type="domain" description="PKD" evidence="19">
    <location>
        <begin position="1845"/>
        <end position="1904"/>
    </location>
</feature>
<keyword evidence="12" id="KW-1015">Disulfide bond</keyword>
<evidence type="ECO:0000256" key="15">
    <source>
        <dbReference type="PROSITE-ProRule" id="PRU00152"/>
    </source>
</evidence>
<keyword evidence="10" id="KW-0969">Cilium</keyword>
<dbReference type="PROSITE" id="PS50093">
    <property type="entry name" value="PKD"/>
    <property type="match status" value="9"/>
</dbReference>
<feature type="transmembrane region" description="Helical" evidence="17">
    <location>
        <begin position="3499"/>
        <end position="3521"/>
    </location>
</feature>
<dbReference type="InterPro" id="IPR000203">
    <property type="entry name" value="GPS"/>
</dbReference>
<dbReference type="PANTHER" id="PTHR46730">
    <property type="entry name" value="POLYCYSTIN-1"/>
    <property type="match status" value="1"/>
</dbReference>
<dbReference type="NCBIfam" id="TIGR00864">
    <property type="entry name" value="PCC"/>
    <property type="match status" value="1"/>
</dbReference>
<dbReference type="CDD" id="cd00146">
    <property type="entry name" value="PKD"/>
    <property type="match status" value="10"/>
</dbReference>
<dbReference type="SMART" id="SM00082">
    <property type="entry name" value="LRRCT"/>
    <property type="match status" value="1"/>
</dbReference>
<dbReference type="InterPro" id="IPR000483">
    <property type="entry name" value="Cys-rich_flank_reg_C"/>
</dbReference>
<feature type="domain" description="PKD" evidence="19">
    <location>
        <begin position="1136"/>
        <end position="1213"/>
    </location>
</feature>
<feature type="region of interest" description="Disordered" evidence="16">
    <location>
        <begin position="4338"/>
        <end position="4381"/>
    </location>
</feature>
<evidence type="ECO:0000256" key="4">
    <source>
        <dbReference type="ARBA" id="ARBA00022475"/>
    </source>
</evidence>